<protein>
    <submittedName>
        <fullName evidence="6">RNA polymerase sigma factor (Sigma-70 family)</fullName>
    </submittedName>
</protein>
<evidence type="ECO:0000313" key="7">
    <source>
        <dbReference type="Proteomes" id="UP000257004"/>
    </source>
</evidence>
<sequence>MKTATATINLFDDNTLWNNLKDGDEKSFSMLFERYYADLVRYGNSLSLFEEKVQDCIQDVFTDLWVYRNSLQESVVVKAYLLASVRKRIARLHERDHIFRKTTTTDSIAFLLEFSVQHELVDDDYATKEKVNHLNKLLNDLPARQKEALYLRYHQGLTVEQIAEMLDVNYQSASNLLHRGLLSLRKEWKGSFPIILLLSSGSF</sequence>
<evidence type="ECO:0000256" key="1">
    <source>
        <dbReference type="ARBA" id="ARBA00010641"/>
    </source>
</evidence>
<dbReference type="GO" id="GO:0016987">
    <property type="term" value="F:sigma factor activity"/>
    <property type="evidence" value="ECO:0007669"/>
    <property type="project" value="UniProtKB-KW"/>
</dbReference>
<dbReference type="SUPFAM" id="SSF88659">
    <property type="entry name" value="Sigma3 and sigma4 domains of RNA polymerase sigma factors"/>
    <property type="match status" value="1"/>
</dbReference>
<comment type="similarity">
    <text evidence="1">Belongs to the sigma-70 factor family. ECF subfamily.</text>
</comment>
<dbReference type="GO" id="GO:0003677">
    <property type="term" value="F:DNA binding"/>
    <property type="evidence" value="ECO:0007669"/>
    <property type="project" value="InterPro"/>
</dbReference>
<dbReference type="SUPFAM" id="SSF88946">
    <property type="entry name" value="Sigma2 domain of RNA polymerase sigma factors"/>
    <property type="match status" value="1"/>
</dbReference>
<gene>
    <name evidence="6" type="ORF">BD847_1121</name>
</gene>
<dbReference type="Pfam" id="PF08281">
    <property type="entry name" value="Sigma70_r4_2"/>
    <property type="match status" value="1"/>
</dbReference>
<keyword evidence="7" id="KW-1185">Reference proteome</keyword>
<dbReference type="InterPro" id="IPR013324">
    <property type="entry name" value="RNA_pol_sigma_r3/r4-like"/>
</dbReference>
<proteinExistence type="inferred from homology"/>
<accession>A0A3D9G1U8</accession>
<evidence type="ECO:0000256" key="2">
    <source>
        <dbReference type="ARBA" id="ARBA00023015"/>
    </source>
</evidence>
<dbReference type="RefSeq" id="WP_115887223.1">
    <property type="nucleotide sequence ID" value="NZ_QRDQ01000007.1"/>
</dbReference>
<comment type="caution">
    <text evidence="6">The sequence shown here is derived from an EMBL/GenBank/DDBJ whole genome shotgun (WGS) entry which is preliminary data.</text>
</comment>
<dbReference type="InterPro" id="IPR039425">
    <property type="entry name" value="RNA_pol_sigma-70-like"/>
</dbReference>
<dbReference type="GO" id="GO:0006352">
    <property type="term" value="P:DNA-templated transcription initiation"/>
    <property type="evidence" value="ECO:0007669"/>
    <property type="project" value="InterPro"/>
</dbReference>
<evidence type="ECO:0000259" key="5">
    <source>
        <dbReference type="Pfam" id="PF08281"/>
    </source>
</evidence>
<feature type="domain" description="RNA polymerase sigma factor 70 region 4 type 2" evidence="5">
    <location>
        <begin position="136"/>
        <end position="183"/>
    </location>
</feature>
<dbReference type="Proteomes" id="UP000257004">
    <property type="component" value="Unassembled WGS sequence"/>
</dbReference>
<dbReference type="Gene3D" id="1.10.1740.10">
    <property type="match status" value="1"/>
</dbReference>
<evidence type="ECO:0000256" key="3">
    <source>
        <dbReference type="ARBA" id="ARBA00023082"/>
    </source>
</evidence>
<dbReference type="PANTHER" id="PTHR43133:SF46">
    <property type="entry name" value="RNA POLYMERASE SIGMA-70 FACTOR ECF SUBFAMILY"/>
    <property type="match status" value="1"/>
</dbReference>
<dbReference type="CDD" id="cd06171">
    <property type="entry name" value="Sigma70_r4"/>
    <property type="match status" value="1"/>
</dbReference>
<dbReference type="NCBIfam" id="TIGR02937">
    <property type="entry name" value="sigma70-ECF"/>
    <property type="match status" value="1"/>
</dbReference>
<evidence type="ECO:0000313" key="6">
    <source>
        <dbReference type="EMBL" id="RED27185.1"/>
    </source>
</evidence>
<organism evidence="6 7">
    <name type="scientific">Flavobacterium cutihirudinis</name>
    <dbReference type="NCBI Taxonomy" id="1265740"/>
    <lineage>
        <taxon>Bacteria</taxon>
        <taxon>Pseudomonadati</taxon>
        <taxon>Bacteroidota</taxon>
        <taxon>Flavobacteriia</taxon>
        <taxon>Flavobacteriales</taxon>
        <taxon>Flavobacteriaceae</taxon>
        <taxon>Flavobacterium</taxon>
    </lineage>
</organism>
<evidence type="ECO:0000256" key="4">
    <source>
        <dbReference type="ARBA" id="ARBA00023163"/>
    </source>
</evidence>
<reference evidence="6 7" key="1">
    <citation type="submission" date="2018-07" db="EMBL/GenBank/DDBJ databases">
        <title>Genomic Encyclopedia of Archaeal and Bacterial Type Strains, Phase II (KMG-II): from individual species to whole genera.</title>
        <authorList>
            <person name="Goeker M."/>
        </authorList>
    </citation>
    <scope>NUCLEOTIDE SEQUENCE [LARGE SCALE GENOMIC DNA]</scope>
    <source>
        <strain evidence="6 7">DSM 25795</strain>
    </source>
</reference>
<dbReference type="AlphaFoldDB" id="A0A3D9G1U8"/>
<dbReference type="InterPro" id="IPR036388">
    <property type="entry name" value="WH-like_DNA-bd_sf"/>
</dbReference>
<dbReference type="EMBL" id="QRDQ01000007">
    <property type="protein sequence ID" value="RED27185.1"/>
    <property type="molecule type" value="Genomic_DNA"/>
</dbReference>
<keyword evidence="3" id="KW-0731">Sigma factor</keyword>
<keyword evidence="4" id="KW-0804">Transcription</keyword>
<dbReference type="InterPro" id="IPR013325">
    <property type="entry name" value="RNA_pol_sigma_r2"/>
</dbReference>
<dbReference type="PANTHER" id="PTHR43133">
    <property type="entry name" value="RNA POLYMERASE ECF-TYPE SIGMA FACTO"/>
    <property type="match status" value="1"/>
</dbReference>
<dbReference type="InterPro" id="IPR013249">
    <property type="entry name" value="RNA_pol_sigma70_r4_t2"/>
</dbReference>
<dbReference type="Gene3D" id="1.10.10.10">
    <property type="entry name" value="Winged helix-like DNA-binding domain superfamily/Winged helix DNA-binding domain"/>
    <property type="match status" value="1"/>
</dbReference>
<keyword evidence="2" id="KW-0805">Transcription regulation</keyword>
<dbReference type="InterPro" id="IPR014284">
    <property type="entry name" value="RNA_pol_sigma-70_dom"/>
</dbReference>
<dbReference type="OrthoDB" id="9150024at2"/>
<name>A0A3D9G1U8_9FLAO</name>